<evidence type="ECO:0000256" key="1">
    <source>
        <dbReference type="PROSITE-ProRule" id="PRU01023"/>
    </source>
</evidence>
<dbReference type="PROSITE" id="PS51686">
    <property type="entry name" value="SAM_MT_RSMB_NOP"/>
    <property type="match status" value="1"/>
</dbReference>
<dbReference type="InterPro" id="IPR001678">
    <property type="entry name" value="MeTrfase_RsmB-F_NOP2_dom"/>
</dbReference>
<dbReference type="InterPro" id="IPR049561">
    <property type="entry name" value="NSUN5_7_fdxn-like"/>
</dbReference>
<gene>
    <name evidence="5" type="primary">nsun7</name>
</gene>
<protein>
    <submittedName>
        <fullName evidence="5">NOP2/Sun RNA methyltransferase family member 7</fullName>
    </submittedName>
</protein>
<keyword evidence="3" id="KW-0472">Membrane</keyword>
<evidence type="ECO:0000256" key="2">
    <source>
        <dbReference type="SAM" id="MobiDB-lite"/>
    </source>
</evidence>
<feature type="transmembrane region" description="Helical" evidence="3">
    <location>
        <begin position="396"/>
        <end position="421"/>
    </location>
</feature>
<keyword evidence="1" id="KW-0489">Methyltransferase</keyword>
<dbReference type="GO" id="GO:0032259">
    <property type="term" value="P:methylation"/>
    <property type="evidence" value="ECO:0007669"/>
    <property type="project" value="UniProtKB-KW"/>
</dbReference>
<feature type="binding site" evidence="1">
    <location>
        <position position="244"/>
    </location>
    <ligand>
        <name>S-adenosyl-L-methionine</name>
        <dbReference type="ChEBI" id="CHEBI:59789"/>
    </ligand>
</feature>
<dbReference type="Pfam" id="PF21148">
    <property type="entry name" value="NSUN5_fdxn-like"/>
    <property type="match status" value="1"/>
</dbReference>
<dbReference type="GO" id="GO:0003723">
    <property type="term" value="F:RNA binding"/>
    <property type="evidence" value="ECO:0007669"/>
    <property type="project" value="UniProtKB-UniRule"/>
</dbReference>
<dbReference type="GO" id="GO:0008168">
    <property type="term" value="F:methyltransferase activity"/>
    <property type="evidence" value="ECO:0007669"/>
    <property type="project" value="UniProtKB-KW"/>
</dbReference>
<proteinExistence type="inferred from homology"/>
<feature type="domain" description="SAM-dependent MTase RsmB/NOP-type" evidence="4">
    <location>
        <begin position="104"/>
        <end position="410"/>
    </location>
</feature>
<dbReference type="Proteomes" id="UP000472271">
    <property type="component" value="Chromosome 10"/>
</dbReference>
<keyword evidence="3" id="KW-0812">Transmembrane</keyword>
<reference evidence="5" key="3">
    <citation type="submission" date="2025-09" db="UniProtKB">
        <authorList>
            <consortium name="Ensembl"/>
        </authorList>
    </citation>
    <scope>IDENTIFICATION</scope>
</reference>
<dbReference type="PANTHER" id="PTHR14663">
    <property type="entry name" value="METHYLTRANSFERASE NSUN7-RELATED"/>
    <property type="match status" value="1"/>
</dbReference>
<reference evidence="5" key="2">
    <citation type="submission" date="2025-08" db="UniProtKB">
        <authorList>
            <consortium name="Ensembl"/>
        </authorList>
    </citation>
    <scope>IDENTIFICATION</scope>
</reference>
<evidence type="ECO:0000256" key="3">
    <source>
        <dbReference type="SAM" id="Phobius"/>
    </source>
</evidence>
<evidence type="ECO:0000313" key="6">
    <source>
        <dbReference type="Proteomes" id="UP000472271"/>
    </source>
</evidence>
<accession>A0A672YMW5</accession>
<reference evidence="5" key="1">
    <citation type="submission" date="2019-06" db="EMBL/GenBank/DDBJ databases">
        <authorList>
            <consortium name="Wellcome Sanger Institute Data Sharing"/>
        </authorList>
    </citation>
    <scope>NUCLEOTIDE SEQUENCE [LARGE SCALE GENOMIC DNA]</scope>
</reference>
<sequence>MWLVPSHPQGEKGGEEQTQEHEERERERNPDDQMSLVAVMLYDFQDRKFLPREHKGEEEFIKEVRDVENYLLRFKTKLAASLARCRIKFDLLSIECILPESVKARQMRSSNLPLYAWVNPLKGSFDQVCSVLNSAGFVQVKSIGQLKGKTFCQDLHCADMLVFPAQMKAPLYSTKLLSNRKLIIQDKFCSLGPVAVCSLLPEEGDVLMAGCFSGFTVSRTASLIALKQKANCCDQSTVFVCVGDRTDTQTEELQLTITKMGCKSAQKNERKLMLQNFQSLDYGDKRLRKVCVVLLTPKCSVSAISNPVEFILQENGWHVKMFLTHQMLCYLCTVPRIMSVVYATCSTYPEENEEVVSRALEQAKACPEQEGESKHLNFRSVLLSLVSCALTDCSSVSAAVVIFLFALLSVSLSSCLSVCLFRQVMSKSQHTSGCNSRKFSENIIKGAILCL</sequence>
<dbReference type="InterPro" id="IPR042620">
    <property type="entry name" value="NSUN7"/>
</dbReference>
<feature type="region of interest" description="Disordered" evidence="2">
    <location>
        <begin position="1"/>
        <end position="30"/>
    </location>
</feature>
<name>A0A672YMW5_9TELE</name>
<comment type="similarity">
    <text evidence="1">Belongs to the class I-like SAM-binding methyltransferase superfamily. RsmB/NOP family.</text>
</comment>
<dbReference type="Ensembl" id="ENSSORT00005006128.1">
    <property type="protein sequence ID" value="ENSSORP00005005878.1"/>
    <property type="gene ID" value="ENSSORG00005003511.1"/>
</dbReference>
<keyword evidence="3" id="KW-1133">Transmembrane helix</keyword>
<keyword evidence="1" id="KW-0694">RNA-binding</keyword>
<dbReference type="Gene3D" id="3.30.70.1170">
    <property type="entry name" value="Sun protein, domain 3"/>
    <property type="match status" value="1"/>
</dbReference>
<dbReference type="AlphaFoldDB" id="A0A672YMW5"/>
<dbReference type="InterPro" id="IPR029063">
    <property type="entry name" value="SAM-dependent_MTases_sf"/>
</dbReference>
<feature type="compositionally biased region" description="Basic and acidic residues" evidence="2">
    <location>
        <begin position="9"/>
        <end position="30"/>
    </location>
</feature>
<evidence type="ECO:0000259" key="4">
    <source>
        <dbReference type="PROSITE" id="PS51686"/>
    </source>
</evidence>
<dbReference type="PANTHER" id="PTHR14663:SF2">
    <property type="entry name" value="METHYLTRANSFERASE NSUN7-RELATED"/>
    <property type="match status" value="1"/>
</dbReference>
<keyword evidence="1" id="KW-0949">S-adenosyl-L-methionine</keyword>
<feature type="active site" description="Nucleophile" evidence="1">
    <location>
        <position position="345"/>
    </location>
</feature>
<dbReference type="Gene3D" id="3.40.50.150">
    <property type="entry name" value="Vaccinia Virus protein VP39"/>
    <property type="match status" value="1"/>
</dbReference>
<organism evidence="5 6">
    <name type="scientific">Sphaeramia orbicularis</name>
    <name type="common">orbiculate cardinalfish</name>
    <dbReference type="NCBI Taxonomy" id="375764"/>
    <lineage>
        <taxon>Eukaryota</taxon>
        <taxon>Metazoa</taxon>
        <taxon>Chordata</taxon>
        <taxon>Craniata</taxon>
        <taxon>Vertebrata</taxon>
        <taxon>Euteleostomi</taxon>
        <taxon>Actinopterygii</taxon>
        <taxon>Neopterygii</taxon>
        <taxon>Teleostei</taxon>
        <taxon>Neoteleostei</taxon>
        <taxon>Acanthomorphata</taxon>
        <taxon>Gobiaria</taxon>
        <taxon>Kurtiformes</taxon>
        <taxon>Apogonoidei</taxon>
        <taxon>Apogonidae</taxon>
        <taxon>Apogoninae</taxon>
        <taxon>Sphaeramia</taxon>
    </lineage>
</organism>
<keyword evidence="1" id="KW-0808">Transferase</keyword>
<evidence type="ECO:0000313" key="5">
    <source>
        <dbReference type="Ensembl" id="ENSSORP00005005878.1"/>
    </source>
</evidence>
<keyword evidence="6" id="KW-1185">Reference proteome</keyword>
<comment type="caution">
    <text evidence="1">Lacks conserved residue(s) required for the propagation of feature annotation.</text>
</comment>